<dbReference type="EMBL" id="NTGA01000033">
    <property type="protein sequence ID" value="PAY21996.1"/>
    <property type="molecule type" value="Genomic_DNA"/>
</dbReference>
<dbReference type="GeneID" id="36308224"/>
<reference evidence="2" key="1">
    <citation type="submission" date="2017-09" db="EMBL/GenBank/DDBJ databases">
        <authorList>
            <person name="Zhang Y."/>
            <person name="Huang X."/>
            <person name="Liu J."/>
            <person name="Lu L."/>
            <person name="Peng K."/>
        </authorList>
    </citation>
    <scope>NUCLEOTIDE SEQUENCE [LARGE SCALE GENOMIC DNA]</scope>
    <source>
        <strain evidence="2">S-XJ-1</strain>
    </source>
</reference>
<evidence type="ECO:0008006" key="3">
    <source>
        <dbReference type="Google" id="ProtNLM"/>
    </source>
</evidence>
<dbReference type="Proteomes" id="UP000218810">
    <property type="component" value="Unassembled WGS sequence"/>
</dbReference>
<comment type="caution">
    <text evidence="1">The sequence shown here is derived from an EMBL/GenBank/DDBJ whole genome shotgun (WGS) entry which is preliminary data.</text>
</comment>
<organism evidence="1 2">
    <name type="scientific">Dietzia natronolimnaea</name>
    <dbReference type="NCBI Taxonomy" id="161920"/>
    <lineage>
        <taxon>Bacteria</taxon>
        <taxon>Bacillati</taxon>
        <taxon>Actinomycetota</taxon>
        <taxon>Actinomycetes</taxon>
        <taxon>Mycobacteriales</taxon>
        <taxon>Dietziaceae</taxon>
        <taxon>Dietzia</taxon>
    </lineage>
</organism>
<accession>A0A2A2WLB0</accession>
<dbReference type="AlphaFoldDB" id="A0A2A2WLB0"/>
<evidence type="ECO:0000313" key="1">
    <source>
        <dbReference type="EMBL" id="PAY21996.1"/>
    </source>
</evidence>
<proteinExistence type="predicted"/>
<keyword evidence="2" id="KW-1185">Reference proteome</keyword>
<dbReference type="OrthoDB" id="4144896at2"/>
<protein>
    <recommendedName>
        <fullName evidence="3">IrrE N-terminal-like domain-containing protein</fullName>
    </recommendedName>
</protein>
<evidence type="ECO:0000313" key="2">
    <source>
        <dbReference type="Proteomes" id="UP000218810"/>
    </source>
</evidence>
<name>A0A2A2WLB0_9ACTN</name>
<sequence length="138" mass="15257">MTVEQMEGALSTEACGLLVQFDSADHIILGAGTPQWHQDAVTAHEIAHLLLGHRGDLATPDAAHGMDAYFPDLDLSEVHRLLKRENHSSLEEYEAEFLGTLILARMTTGIEVERQLRQAQETSGGRELWRAFGVDNHA</sequence>
<gene>
    <name evidence="1" type="ORF">CEY15_15895</name>
</gene>
<dbReference type="RefSeq" id="WP_067715278.1">
    <property type="nucleotide sequence ID" value="NZ_JBNQFY010000017.1"/>
</dbReference>